<dbReference type="Pfam" id="PF00589">
    <property type="entry name" value="Phage_integrase"/>
    <property type="match status" value="1"/>
</dbReference>
<evidence type="ECO:0000256" key="1">
    <source>
        <dbReference type="ARBA" id="ARBA00022908"/>
    </source>
</evidence>
<dbReference type="InterPro" id="IPR050090">
    <property type="entry name" value="Tyrosine_recombinase_XerCD"/>
</dbReference>
<dbReference type="EMBL" id="CP032520">
    <property type="protein sequence ID" value="QEZ48942.1"/>
    <property type="molecule type" value="Genomic_DNA"/>
</dbReference>
<proteinExistence type="predicted"/>
<dbReference type="InterPro" id="IPR011010">
    <property type="entry name" value="DNA_brk_join_enz"/>
</dbReference>
<dbReference type="GO" id="GO:0003677">
    <property type="term" value="F:DNA binding"/>
    <property type="evidence" value="ECO:0007669"/>
    <property type="project" value="UniProtKB-UniRule"/>
</dbReference>
<keyword evidence="7" id="KW-0614">Plasmid</keyword>
<geneLocation type="plasmid" evidence="7">
    <name>unnamed1</name>
</geneLocation>
<dbReference type="Proteomes" id="UP000325743">
    <property type="component" value="Plasmid unnamed1"/>
</dbReference>
<dbReference type="Gene3D" id="1.10.150.130">
    <property type="match status" value="1"/>
</dbReference>
<evidence type="ECO:0000256" key="3">
    <source>
        <dbReference type="ARBA" id="ARBA00023172"/>
    </source>
</evidence>
<dbReference type="PANTHER" id="PTHR30349">
    <property type="entry name" value="PHAGE INTEGRASE-RELATED"/>
    <property type="match status" value="1"/>
</dbReference>
<keyword evidence="3" id="KW-0233">DNA recombination</keyword>
<dbReference type="InterPro" id="IPR010998">
    <property type="entry name" value="Integrase_recombinase_N"/>
</dbReference>
<keyword evidence="1" id="KW-0229">DNA integration</keyword>
<dbReference type="CDD" id="cd00796">
    <property type="entry name" value="INT_Rci_Hp1_C"/>
    <property type="match status" value="1"/>
</dbReference>
<dbReference type="PROSITE" id="PS51900">
    <property type="entry name" value="CB"/>
    <property type="match status" value="1"/>
</dbReference>
<dbReference type="PROSITE" id="PS51898">
    <property type="entry name" value="TYR_RECOMBINASE"/>
    <property type="match status" value="1"/>
</dbReference>
<keyword evidence="2 4" id="KW-0238">DNA-binding</keyword>
<feature type="domain" description="Tyr recombinase" evidence="5">
    <location>
        <begin position="211"/>
        <end position="382"/>
    </location>
</feature>
<dbReference type="PANTHER" id="PTHR30349:SF88">
    <property type="entry name" value="BLL1584 PROTEIN"/>
    <property type="match status" value="1"/>
</dbReference>
<evidence type="ECO:0000256" key="2">
    <source>
        <dbReference type="ARBA" id="ARBA00023125"/>
    </source>
</evidence>
<evidence type="ECO:0000259" key="5">
    <source>
        <dbReference type="PROSITE" id="PS51898"/>
    </source>
</evidence>
<feature type="domain" description="Core-binding (CB)" evidence="6">
    <location>
        <begin position="101"/>
        <end position="188"/>
    </location>
</feature>
<evidence type="ECO:0000256" key="4">
    <source>
        <dbReference type="PROSITE-ProRule" id="PRU01248"/>
    </source>
</evidence>
<gene>
    <name evidence="7" type="ORF">D2917_32290</name>
</gene>
<dbReference type="GO" id="GO:0006310">
    <property type="term" value="P:DNA recombination"/>
    <property type="evidence" value="ECO:0007669"/>
    <property type="project" value="UniProtKB-KW"/>
</dbReference>
<dbReference type="InterPro" id="IPR044068">
    <property type="entry name" value="CB"/>
</dbReference>
<evidence type="ECO:0000313" key="8">
    <source>
        <dbReference type="Proteomes" id="UP000325743"/>
    </source>
</evidence>
<dbReference type="SUPFAM" id="SSF56349">
    <property type="entry name" value="DNA breaking-rejoining enzymes"/>
    <property type="match status" value="1"/>
</dbReference>
<dbReference type="InterPro" id="IPR002104">
    <property type="entry name" value="Integrase_catalytic"/>
</dbReference>
<organism evidence="7 8">
    <name type="scientific">Cupriavidus oxalaticus</name>
    <dbReference type="NCBI Taxonomy" id="96344"/>
    <lineage>
        <taxon>Bacteria</taxon>
        <taxon>Pseudomonadati</taxon>
        <taxon>Pseudomonadota</taxon>
        <taxon>Betaproteobacteria</taxon>
        <taxon>Burkholderiales</taxon>
        <taxon>Burkholderiaceae</taxon>
        <taxon>Cupriavidus</taxon>
    </lineage>
</organism>
<name>A0A5P3VU28_9BURK</name>
<dbReference type="Gene3D" id="1.10.443.10">
    <property type="entry name" value="Intergrase catalytic core"/>
    <property type="match status" value="1"/>
</dbReference>
<evidence type="ECO:0000313" key="7">
    <source>
        <dbReference type="EMBL" id="QEZ48942.1"/>
    </source>
</evidence>
<dbReference type="GO" id="GO:0015074">
    <property type="term" value="P:DNA integration"/>
    <property type="evidence" value="ECO:0007669"/>
    <property type="project" value="UniProtKB-KW"/>
</dbReference>
<dbReference type="AlphaFoldDB" id="A0A5P3VU28"/>
<sequence length="387" mass="42853">MDETMTFDITTPAARRKLAASKEPYFSRVATGLHIGVRVLPDLTQTWTARWRDAAARKYHYRALGSLEGVPEAKRYDHAAGLARDFMQTVRFGVATTDKVVTVRDAVMAYIAHRTDKKGTTAGDNSRRSLELHVLSHSIANVQLADLHPQVLENWRKGLTKTGERERASKASANRTLSNLKASLNLAYKNHHVASDAGWRTVEKYEDVDDRRTLYLSPKQRADLLAAAPPDLRDFLRALLLTAMRVGELGRLNVGDFNAELGTVIVRDSKAKPRSVTLSSEAAELFRKQARGKLPLAPLFSQTSGCGWRSANDWGRPMRVAVKAAGLPPDTVCYSLRHSSISALLEAGVDLLTVSRMAGTGLKMLEKHYGHLEHGAVRRKLDRVKIA</sequence>
<protein>
    <submittedName>
        <fullName evidence="7">Site-specific integrase</fullName>
    </submittedName>
</protein>
<dbReference type="InterPro" id="IPR013762">
    <property type="entry name" value="Integrase-like_cat_sf"/>
</dbReference>
<evidence type="ECO:0000259" key="6">
    <source>
        <dbReference type="PROSITE" id="PS51900"/>
    </source>
</evidence>
<reference evidence="7 8" key="1">
    <citation type="submission" date="2018-09" db="EMBL/GenBank/DDBJ databases">
        <title>Complete genome sequence of Cupriavidus oxalaticus T2, a bacterium capable of phenol tolerance and degradation.</title>
        <authorList>
            <person name="Yan J."/>
        </authorList>
    </citation>
    <scope>NUCLEOTIDE SEQUENCE [LARGE SCALE GENOMIC DNA]</scope>
    <source>
        <strain evidence="7 8">T2</strain>
        <plasmid evidence="7 8">unnamed1</plasmid>
    </source>
</reference>
<accession>A0A5P3VU28</accession>